<dbReference type="SUPFAM" id="SSF52743">
    <property type="entry name" value="Subtilisin-like"/>
    <property type="match status" value="1"/>
</dbReference>
<dbReference type="AlphaFoldDB" id="A0A518KBK7"/>
<dbReference type="EC" id="3.4.21.62" evidence="8"/>
<dbReference type="PROSITE" id="PS51892">
    <property type="entry name" value="SUBTILASE"/>
    <property type="match status" value="1"/>
</dbReference>
<evidence type="ECO:0000313" key="8">
    <source>
        <dbReference type="EMBL" id="QDV75187.1"/>
    </source>
</evidence>
<dbReference type="InterPro" id="IPR000209">
    <property type="entry name" value="Peptidase_S8/S53_dom"/>
</dbReference>
<sequence length="1157" mass="121770">MARRAPRRQVTKTRSPETLESRVVMSADPLLSLHGSLSMLDDVPAMTTHSAPALDYSLVQGALVETAPAHDPDADFWAGDGLFNETQDDLGQRIEQTLHEANQQTGQDDVLAKYGFTGVGQTVAVIDTGIAYSHNALGGGVGANYKVVGGWDFTENDANFYDDQGPKSAHGTHVAGIIGAQGAGNHSGVSTGVDLVGLRVFDDAGNGYFHWVEQALQWTYDNRNSYANPITAVNLSLGTEWNSMSNPAWAMLENEFAQLESVGIFISVSAGNSFTNYNTKGLSYPAASDHVVPVMATDGNGQLSYFSQRAENAIAAPGRYITSTVPDYAANDADTIDDDWLSMSGTSMAAPYVAGASVLIRQAMEFVGQTGIDQWDIYNHMMATADTFYDSATSTNFKRLNLFAAIDALMPADDFTSSQVNAYNLGTINDSGATPLANLSGVISTLDDADTFKFVAGASGTVTISATQSHELAAQWNVWGANSWTVNQAGECVIDVVAGQTYTFSLATSDGLGYYDLSVDLEASFAAVEWGSIGPQETRTGLSVNGETWYQVTAGRTGYFTAETIAQSGAATVAIYDAQMGALAADGTRADVQVTAGETLYLRLTGNSADYNLRMTNALTVSGGVATLVGTGGDDSLSFSAGGGSHSVSLNSVTYTIASSHAGAFQLDGGVGGYDRVDLNGGVGDDAATLNSAGGSISGAGYSASSSNIDYTVVTGGGGNDQAVLYDSAGDDQLVADPTKVELRGVGYRNRAEGFSRVLSYATLGGYDTAVFHDSAGNDLYRAWDNRALMVGAGFYNYALGYDRIDAYASTGADRAELFGGAGDDAFLAWSTHAVMQSSLSYSYARGFDETIGYATGGNDQAVLYDSAGDDQLVADPTKVELRGFGYRNRAEGFSRVLSYATLGGYDTAVFHDSAGNDLYRAWDNRALMVGAGFYNYALGYDRIDAYASTGADRAELFGGAGDDAFLAWSTHAVMQSSLSYSYARGFDETIGYATGGNDQAVLYDSAGDDQLVADPTKVELRGFGYRNRAEGFSRVLSYATLGGYDTAVFHDSAGNDLYRAWDNRALMVGAGFYNYALGYDRTQAYSTSGSDRADLYGGAGDDVFSALGADATLLRDDYYHAASGFNAVTAHLDGGGDDTVNVGVTDFAFATLGGGS</sequence>
<feature type="active site" description="Charge relay system" evidence="5">
    <location>
        <position position="127"/>
    </location>
</feature>
<organism evidence="8 9">
    <name type="scientific">Botrimarina mediterranea</name>
    <dbReference type="NCBI Taxonomy" id="2528022"/>
    <lineage>
        <taxon>Bacteria</taxon>
        <taxon>Pseudomonadati</taxon>
        <taxon>Planctomycetota</taxon>
        <taxon>Planctomycetia</taxon>
        <taxon>Pirellulales</taxon>
        <taxon>Lacipirellulaceae</taxon>
        <taxon>Botrimarina</taxon>
    </lineage>
</organism>
<evidence type="ECO:0000256" key="3">
    <source>
        <dbReference type="ARBA" id="ARBA00022801"/>
    </source>
</evidence>
<keyword evidence="3 5" id="KW-0378">Hydrolase</keyword>
<evidence type="ECO:0000256" key="4">
    <source>
        <dbReference type="ARBA" id="ARBA00022825"/>
    </source>
</evidence>
<dbReference type="Gene3D" id="3.40.50.200">
    <property type="entry name" value="Peptidase S8/S53 domain"/>
    <property type="match status" value="1"/>
</dbReference>
<proteinExistence type="inferred from homology"/>
<dbReference type="PANTHER" id="PTHR43806">
    <property type="entry name" value="PEPTIDASE S8"/>
    <property type="match status" value="1"/>
</dbReference>
<dbReference type="InterPro" id="IPR015500">
    <property type="entry name" value="Peptidase_S8_subtilisin-rel"/>
</dbReference>
<dbReference type="PROSITE" id="PS00138">
    <property type="entry name" value="SUBTILASE_SER"/>
    <property type="match status" value="1"/>
</dbReference>
<feature type="domain" description="Peptidase S8/S53" evidence="7">
    <location>
        <begin position="120"/>
        <end position="385"/>
    </location>
</feature>
<dbReference type="InterPro" id="IPR023828">
    <property type="entry name" value="Peptidase_S8_Ser-AS"/>
</dbReference>
<dbReference type="InterPro" id="IPR053786">
    <property type="entry name" value="LEPRxLL_CS"/>
</dbReference>
<dbReference type="GO" id="GO:0006508">
    <property type="term" value="P:proteolysis"/>
    <property type="evidence" value="ECO:0007669"/>
    <property type="project" value="UniProtKB-KW"/>
</dbReference>
<dbReference type="RefSeq" id="WP_145114258.1">
    <property type="nucleotide sequence ID" value="NZ_CP036349.1"/>
</dbReference>
<dbReference type="PRINTS" id="PR00313">
    <property type="entry name" value="CABNDNGRPT"/>
</dbReference>
<dbReference type="NCBIfam" id="NF012209">
    <property type="entry name" value="LEPR-8K"/>
    <property type="match status" value="1"/>
</dbReference>
<gene>
    <name evidence="8" type="primary">apr</name>
    <name evidence="8" type="ORF">Spa11_34000</name>
</gene>
<feature type="active site" description="Charge relay system" evidence="5">
    <location>
        <position position="347"/>
    </location>
</feature>
<keyword evidence="4 5" id="KW-0720">Serine protease</keyword>
<dbReference type="PANTHER" id="PTHR43806:SF65">
    <property type="entry name" value="SERINE PROTEASE APRX"/>
    <property type="match status" value="1"/>
</dbReference>
<dbReference type="PROSITE" id="PS00136">
    <property type="entry name" value="SUBTILASE_ASP"/>
    <property type="match status" value="1"/>
</dbReference>
<accession>A0A518KBK7</accession>
<evidence type="ECO:0000256" key="6">
    <source>
        <dbReference type="RuleBase" id="RU003355"/>
    </source>
</evidence>
<dbReference type="InterPro" id="IPR022398">
    <property type="entry name" value="Peptidase_S8_His-AS"/>
</dbReference>
<protein>
    <submittedName>
        <fullName evidence="8">Subtilisin DY</fullName>
        <ecNumber evidence="8">3.4.21.62</ecNumber>
    </submittedName>
</protein>
<evidence type="ECO:0000313" key="9">
    <source>
        <dbReference type="Proteomes" id="UP000316426"/>
    </source>
</evidence>
<evidence type="ECO:0000256" key="2">
    <source>
        <dbReference type="ARBA" id="ARBA00022670"/>
    </source>
</evidence>
<evidence type="ECO:0000256" key="5">
    <source>
        <dbReference type="PROSITE-ProRule" id="PRU01240"/>
    </source>
</evidence>
<comment type="similarity">
    <text evidence="1 5 6">Belongs to the peptidase S8 family.</text>
</comment>
<keyword evidence="9" id="KW-1185">Reference proteome</keyword>
<dbReference type="InterPro" id="IPR050131">
    <property type="entry name" value="Peptidase_S8_subtilisin-like"/>
</dbReference>
<dbReference type="GO" id="GO:0004252">
    <property type="term" value="F:serine-type endopeptidase activity"/>
    <property type="evidence" value="ECO:0007669"/>
    <property type="project" value="UniProtKB-UniRule"/>
</dbReference>
<dbReference type="PRINTS" id="PR00723">
    <property type="entry name" value="SUBTILISIN"/>
</dbReference>
<feature type="active site" description="Charge relay system" evidence="5">
    <location>
        <position position="170"/>
    </location>
</feature>
<dbReference type="Proteomes" id="UP000316426">
    <property type="component" value="Chromosome"/>
</dbReference>
<dbReference type="Pfam" id="PF00082">
    <property type="entry name" value="Peptidase_S8"/>
    <property type="match status" value="1"/>
</dbReference>
<reference evidence="8 9" key="1">
    <citation type="submission" date="2019-02" db="EMBL/GenBank/DDBJ databases">
        <title>Deep-cultivation of Planctomycetes and their phenomic and genomic characterization uncovers novel biology.</title>
        <authorList>
            <person name="Wiegand S."/>
            <person name="Jogler M."/>
            <person name="Boedeker C."/>
            <person name="Pinto D."/>
            <person name="Vollmers J."/>
            <person name="Rivas-Marin E."/>
            <person name="Kohn T."/>
            <person name="Peeters S.H."/>
            <person name="Heuer A."/>
            <person name="Rast P."/>
            <person name="Oberbeckmann S."/>
            <person name="Bunk B."/>
            <person name="Jeske O."/>
            <person name="Meyerdierks A."/>
            <person name="Storesund J.E."/>
            <person name="Kallscheuer N."/>
            <person name="Luecker S."/>
            <person name="Lage O.M."/>
            <person name="Pohl T."/>
            <person name="Merkel B.J."/>
            <person name="Hornburger P."/>
            <person name="Mueller R.-W."/>
            <person name="Bruemmer F."/>
            <person name="Labrenz M."/>
            <person name="Spormann A.M."/>
            <person name="Op den Camp H."/>
            <person name="Overmann J."/>
            <person name="Amann R."/>
            <person name="Jetten M.S.M."/>
            <person name="Mascher T."/>
            <person name="Medema M.H."/>
            <person name="Devos D.P."/>
            <person name="Kaster A.-K."/>
            <person name="Ovreas L."/>
            <person name="Rohde M."/>
            <person name="Galperin M.Y."/>
            <person name="Jogler C."/>
        </authorList>
    </citation>
    <scope>NUCLEOTIDE SEQUENCE [LARGE SCALE GENOMIC DNA]</scope>
    <source>
        <strain evidence="8 9">Spa11</strain>
    </source>
</reference>
<dbReference type="KEGG" id="bmei:Spa11_34000"/>
<dbReference type="PROSITE" id="PS00137">
    <property type="entry name" value="SUBTILASE_HIS"/>
    <property type="match status" value="1"/>
</dbReference>
<dbReference type="InterPro" id="IPR036852">
    <property type="entry name" value="Peptidase_S8/S53_dom_sf"/>
</dbReference>
<name>A0A518KBK7_9BACT</name>
<keyword evidence="2 5" id="KW-0645">Protease</keyword>
<evidence type="ECO:0000259" key="7">
    <source>
        <dbReference type="Pfam" id="PF00082"/>
    </source>
</evidence>
<dbReference type="EMBL" id="CP036349">
    <property type="protein sequence ID" value="QDV75187.1"/>
    <property type="molecule type" value="Genomic_DNA"/>
</dbReference>
<evidence type="ECO:0000256" key="1">
    <source>
        <dbReference type="ARBA" id="ARBA00011073"/>
    </source>
</evidence>
<dbReference type="InterPro" id="IPR023827">
    <property type="entry name" value="Peptidase_S8_Asp-AS"/>
</dbReference>